<protein>
    <submittedName>
        <fullName evidence="2">Helix-turn-helix transcriptional regulator</fullName>
    </submittedName>
</protein>
<proteinExistence type="predicted"/>
<dbReference type="Proteomes" id="UP001219605">
    <property type="component" value="Chromosome"/>
</dbReference>
<dbReference type="CDD" id="cd00093">
    <property type="entry name" value="HTH_XRE"/>
    <property type="match status" value="1"/>
</dbReference>
<sequence>MNKANRPDHYRDLPIGRRIAQLRVRRGMNQQVFADRIGKSKSWVDKVERGVRRLDRLPTIDTVAAALGVSPTVLLGRDTRHPPATSGTTASALERVREALASYGPPTGRDWPPSTAELHRQVTYALTAYRHAHHHHVLRILPGLITAARHASRPEATAAAARPAGDLLVQVYRLTAHTLVKLGDPRTAWLAADRAHTVAAGDPCLTAHAAIALAQALRALNRAHLALSAATAAVHPIDPTPHRPSPPDQLALAGILLTEAAIAAATHDPDTAHDLLHRAGQLAARWTAGHRPDDQGFGPVTVTLARALVAAHLGDHHTALTHHHQASRDPGWQRLPAEHRAAHLIDITRAHLDVGDHHTAGRTIVTADQTAPHEVRLRPVTRTLLAVILRAGPTPADVTRLANTVGLTRNA</sequence>
<organism evidence="2 3">
    <name type="scientific">Micromonospora cathayae</name>
    <dbReference type="NCBI Taxonomy" id="3028804"/>
    <lineage>
        <taxon>Bacteria</taxon>
        <taxon>Bacillati</taxon>
        <taxon>Actinomycetota</taxon>
        <taxon>Actinomycetes</taxon>
        <taxon>Micromonosporales</taxon>
        <taxon>Micromonosporaceae</taxon>
        <taxon>Micromonospora</taxon>
    </lineage>
</organism>
<gene>
    <name evidence="2" type="ORF">PVK37_27145</name>
</gene>
<dbReference type="Pfam" id="PF13560">
    <property type="entry name" value="HTH_31"/>
    <property type="match status" value="1"/>
</dbReference>
<dbReference type="InterPro" id="IPR001387">
    <property type="entry name" value="Cro/C1-type_HTH"/>
</dbReference>
<evidence type="ECO:0000313" key="3">
    <source>
        <dbReference type="Proteomes" id="UP001219605"/>
    </source>
</evidence>
<name>A0ABY7ZQF2_9ACTN</name>
<dbReference type="Gene3D" id="1.10.260.40">
    <property type="entry name" value="lambda repressor-like DNA-binding domains"/>
    <property type="match status" value="1"/>
</dbReference>
<dbReference type="PROSITE" id="PS50943">
    <property type="entry name" value="HTH_CROC1"/>
    <property type="match status" value="1"/>
</dbReference>
<dbReference type="SUPFAM" id="SSF47413">
    <property type="entry name" value="lambda repressor-like DNA-binding domains"/>
    <property type="match status" value="1"/>
</dbReference>
<dbReference type="RefSeq" id="WP_275030661.1">
    <property type="nucleotide sequence ID" value="NZ_CP118615.1"/>
</dbReference>
<dbReference type="EMBL" id="CP118615">
    <property type="protein sequence ID" value="WDZ84099.1"/>
    <property type="molecule type" value="Genomic_DNA"/>
</dbReference>
<feature type="domain" description="HTH cro/C1-type" evidence="1">
    <location>
        <begin position="19"/>
        <end position="74"/>
    </location>
</feature>
<dbReference type="SMART" id="SM00530">
    <property type="entry name" value="HTH_XRE"/>
    <property type="match status" value="1"/>
</dbReference>
<reference evidence="2 3" key="1">
    <citation type="submission" date="2023-02" db="EMBL/GenBank/DDBJ databases">
        <authorList>
            <person name="Mo P."/>
        </authorList>
    </citation>
    <scope>NUCLEOTIDE SEQUENCE [LARGE SCALE GENOMIC DNA]</scope>
    <source>
        <strain evidence="2 3">HUAS 3</strain>
    </source>
</reference>
<evidence type="ECO:0000259" key="1">
    <source>
        <dbReference type="PROSITE" id="PS50943"/>
    </source>
</evidence>
<keyword evidence="3" id="KW-1185">Reference proteome</keyword>
<dbReference type="InterPro" id="IPR010982">
    <property type="entry name" value="Lambda_DNA-bd_dom_sf"/>
</dbReference>
<accession>A0ABY7ZQF2</accession>
<evidence type="ECO:0000313" key="2">
    <source>
        <dbReference type="EMBL" id="WDZ84099.1"/>
    </source>
</evidence>